<sequence>MLLESILASESFRASELPAVPDRMRKPQKATSGGLFDFEE</sequence>
<keyword evidence="3" id="KW-1185">Reference proteome</keyword>
<dbReference type="EnsemblBacteria" id="AAM72044">
    <property type="protein sequence ID" value="AAM72044"/>
    <property type="gene ID" value="CT0808"/>
</dbReference>
<protein>
    <submittedName>
        <fullName evidence="2">Uncharacterized protein</fullName>
    </submittedName>
</protein>
<feature type="region of interest" description="Disordered" evidence="1">
    <location>
        <begin position="19"/>
        <end position="40"/>
    </location>
</feature>
<organism evidence="2 3">
    <name type="scientific">Chlorobaculum tepidum (strain ATCC 49652 / DSM 12025 / NBRC 103806 / TLS)</name>
    <name type="common">Chlorobium tepidum</name>
    <dbReference type="NCBI Taxonomy" id="194439"/>
    <lineage>
        <taxon>Bacteria</taxon>
        <taxon>Pseudomonadati</taxon>
        <taxon>Chlorobiota</taxon>
        <taxon>Chlorobiia</taxon>
        <taxon>Chlorobiales</taxon>
        <taxon>Chlorobiaceae</taxon>
        <taxon>Chlorobaculum</taxon>
    </lineage>
</organism>
<dbReference type="EMBL" id="AE006470">
    <property type="protein sequence ID" value="AAM72044.1"/>
    <property type="molecule type" value="Genomic_DNA"/>
</dbReference>
<evidence type="ECO:0000313" key="2">
    <source>
        <dbReference type="EMBL" id="AAM72044.1"/>
    </source>
</evidence>
<dbReference type="KEGG" id="cte:CT0808"/>
<dbReference type="HOGENOM" id="CLU_3287001_0_0_10"/>
<reference evidence="2 3" key="1">
    <citation type="journal article" date="2002" name="Proc. Natl. Acad. Sci. U.S.A.">
        <title>The complete genome sequence of Chlorobium tepidum TLS, a photosynthetic, anaerobic, green-sulfur bacterium.</title>
        <authorList>
            <person name="Eisen J.A."/>
            <person name="Nelson K.E."/>
            <person name="Paulsen I.T."/>
            <person name="Heidelberg J.F."/>
            <person name="Wu M."/>
            <person name="Dodson R.J."/>
            <person name="Deboy R."/>
            <person name="Gwinn M.L."/>
            <person name="Nelson W.C."/>
            <person name="Haft D.H."/>
            <person name="Hickey E.K."/>
            <person name="Peterson J.D."/>
            <person name="Durkin A.S."/>
            <person name="Kolonay J.L."/>
            <person name="Yang F."/>
            <person name="Holt I."/>
            <person name="Umayam L.A."/>
            <person name="Mason T."/>
            <person name="Brenner M."/>
            <person name="Shea T.P."/>
            <person name="Parksey D."/>
            <person name="Nierman W.C."/>
            <person name="Feldblyum T.V."/>
            <person name="Hansen C.L."/>
            <person name="Craven M.B."/>
            <person name="Radune D."/>
            <person name="Vamathevan J."/>
            <person name="Khouri H."/>
            <person name="White O."/>
            <person name="Gruber T.M."/>
            <person name="Ketchum K.A."/>
            <person name="Venter J.C."/>
            <person name="Tettelin H."/>
            <person name="Bryant D.A."/>
            <person name="Fraser C.M."/>
        </authorList>
    </citation>
    <scope>NUCLEOTIDE SEQUENCE [LARGE SCALE GENOMIC DNA]</scope>
    <source>
        <strain evidence="3">ATCC 49652 / DSM 12025 / NBRC 103806 / TLS</strain>
    </source>
</reference>
<gene>
    <name evidence="2" type="ordered locus">CT0808</name>
</gene>
<dbReference type="Proteomes" id="UP000001007">
    <property type="component" value="Chromosome"/>
</dbReference>
<accession>Q8KE82</accession>
<dbReference type="AlphaFoldDB" id="Q8KE82"/>
<proteinExistence type="predicted"/>
<name>Q8KE82_CHLTE</name>
<dbReference type="STRING" id="194439.CT0808"/>
<evidence type="ECO:0000256" key="1">
    <source>
        <dbReference type="SAM" id="MobiDB-lite"/>
    </source>
</evidence>
<dbReference type="RefSeq" id="WP_010932489.1">
    <property type="nucleotide sequence ID" value="NC_002932.3"/>
</dbReference>
<evidence type="ECO:0000313" key="3">
    <source>
        <dbReference type="Proteomes" id="UP000001007"/>
    </source>
</evidence>